<dbReference type="SMART" id="SM00072">
    <property type="entry name" value="GuKc"/>
    <property type="match status" value="1"/>
</dbReference>
<evidence type="ECO:0000256" key="10">
    <source>
        <dbReference type="ARBA" id="ARBA00048594"/>
    </source>
</evidence>
<dbReference type="GO" id="GO:0005524">
    <property type="term" value="F:ATP binding"/>
    <property type="evidence" value="ECO:0007669"/>
    <property type="project" value="UniProtKB-UniRule"/>
</dbReference>
<dbReference type="PANTHER" id="PTHR23117">
    <property type="entry name" value="GUANYLATE KINASE-RELATED"/>
    <property type="match status" value="1"/>
</dbReference>
<keyword evidence="6 11" id="KW-0547">Nucleotide-binding</keyword>
<dbReference type="Proteomes" id="UP000192731">
    <property type="component" value="Unassembled WGS sequence"/>
</dbReference>
<evidence type="ECO:0000256" key="9">
    <source>
        <dbReference type="ARBA" id="ARBA00030128"/>
    </source>
</evidence>
<dbReference type="GO" id="GO:0004385">
    <property type="term" value="F:GMP kinase activity"/>
    <property type="evidence" value="ECO:0007669"/>
    <property type="project" value="UniProtKB-UniRule"/>
</dbReference>
<evidence type="ECO:0000256" key="4">
    <source>
        <dbReference type="ARBA" id="ARBA00016296"/>
    </source>
</evidence>
<evidence type="ECO:0000256" key="2">
    <source>
        <dbReference type="ARBA" id="ARBA00005790"/>
    </source>
</evidence>
<dbReference type="InterPro" id="IPR020590">
    <property type="entry name" value="Guanylate_kinase_CS"/>
</dbReference>
<dbReference type="InterPro" id="IPR027417">
    <property type="entry name" value="P-loop_NTPase"/>
</dbReference>
<dbReference type="InterPro" id="IPR008144">
    <property type="entry name" value="Guanylate_kin-like_dom"/>
</dbReference>
<dbReference type="RefSeq" id="WP_084053795.1">
    <property type="nucleotide sequence ID" value="NZ_FWWT01000022.1"/>
</dbReference>
<keyword evidence="8 11" id="KW-0067">ATP-binding</keyword>
<name>A0A1W1VJE1_DESTI</name>
<evidence type="ECO:0000256" key="6">
    <source>
        <dbReference type="ARBA" id="ARBA00022741"/>
    </source>
</evidence>
<dbReference type="SUPFAM" id="SSF52540">
    <property type="entry name" value="P-loop containing nucleoside triphosphate hydrolases"/>
    <property type="match status" value="1"/>
</dbReference>
<dbReference type="Gene3D" id="3.40.50.300">
    <property type="entry name" value="P-loop containing nucleotide triphosphate hydrolases"/>
    <property type="match status" value="1"/>
</dbReference>
<protein>
    <recommendedName>
        <fullName evidence="4 11">Guanylate kinase</fullName>
        <ecNumber evidence="3 11">2.7.4.8</ecNumber>
    </recommendedName>
    <alternativeName>
        <fullName evidence="9 11">GMP kinase</fullName>
    </alternativeName>
</protein>
<dbReference type="OrthoDB" id="9808150at2"/>
<evidence type="ECO:0000259" key="12">
    <source>
        <dbReference type="PROSITE" id="PS50052"/>
    </source>
</evidence>
<dbReference type="Pfam" id="PF00625">
    <property type="entry name" value="Guanylate_kin"/>
    <property type="match status" value="1"/>
</dbReference>
<comment type="subcellular location">
    <subcellularLocation>
        <location evidence="11">Cytoplasm</location>
    </subcellularLocation>
</comment>
<keyword evidence="14" id="KW-1185">Reference proteome</keyword>
<reference evidence="13 14" key="1">
    <citation type="submission" date="2017-04" db="EMBL/GenBank/DDBJ databases">
        <authorList>
            <person name="Afonso C.L."/>
            <person name="Miller P.J."/>
            <person name="Scott M.A."/>
            <person name="Spackman E."/>
            <person name="Goraichik I."/>
            <person name="Dimitrov K.M."/>
            <person name="Suarez D.L."/>
            <person name="Swayne D.E."/>
        </authorList>
    </citation>
    <scope>NUCLEOTIDE SEQUENCE [LARGE SCALE GENOMIC DNA]</scope>
    <source>
        <strain evidence="13 14">DSM 11270</strain>
    </source>
</reference>
<dbReference type="InterPro" id="IPR008145">
    <property type="entry name" value="GK/Ca_channel_bsu"/>
</dbReference>
<keyword evidence="7 11" id="KW-0418">Kinase</keyword>
<evidence type="ECO:0000256" key="1">
    <source>
        <dbReference type="ARBA" id="ARBA00003531"/>
    </source>
</evidence>
<dbReference type="AlphaFoldDB" id="A0A1W1VJE1"/>
<evidence type="ECO:0000313" key="13">
    <source>
        <dbReference type="EMBL" id="SMB93350.1"/>
    </source>
</evidence>
<evidence type="ECO:0000256" key="3">
    <source>
        <dbReference type="ARBA" id="ARBA00012961"/>
    </source>
</evidence>
<gene>
    <name evidence="11" type="primary">gmk</name>
    <name evidence="13" type="ORF">SAMN00017405_0021</name>
</gene>
<keyword evidence="11" id="KW-0963">Cytoplasm</keyword>
<evidence type="ECO:0000256" key="11">
    <source>
        <dbReference type="HAMAP-Rule" id="MF_00328"/>
    </source>
</evidence>
<evidence type="ECO:0000256" key="7">
    <source>
        <dbReference type="ARBA" id="ARBA00022777"/>
    </source>
</evidence>
<organism evidence="13 14">
    <name type="scientific">Desulfonispora thiosulfatigenes DSM 11270</name>
    <dbReference type="NCBI Taxonomy" id="656914"/>
    <lineage>
        <taxon>Bacteria</taxon>
        <taxon>Bacillati</taxon>
        <taxon>Bacillota</taxon>
        <taxon>Clostridia</taxon>
        <taxon>Eubacteriales</taxon>
        <taxon>Peptococcaceae</taxon>
        <taxon>Desulfonispora</taxon>
    </lineage>
</organism>
<dbReference type="HAMAP" id="MF_00328">
    <property type="entry name" value="Guanylate_kinase"/>
    <property type="match status" value="1"/>
</dbReference>
<dbReference type="NCBIfam" id="TIGR03263">
    <property type="entry name" value="guanyl_kin"/>
    <property type="match status" value="1"/>
</dbReference>
<comment type="catalytic activity">
    <reaction evidence="10 11">
        <text>GMP + ATP = GDP + ADP</text>
        <dbReference type="Rhea" id="RHEA:20780"/>
        <dbReference type="ChEBI" id="CHEBI:30616"/>
        <dbReference type="ChEBI" id="CHEBI:58115"/>
        <dbReference type="ChEBI" id="CHEBI:58189"/>
        <dbReference type="ChEBI" id="CHEBI:456216"/>
        <dbReference type="EC" id="2.7.4.8"/>
    </reaction>
</comment>
<dbReference type="PROSITE" id="PS50052">
    <property type="entry name" value="GUANYLATE_KINASE_2"/>
    <property type="match status" value="1"/>
</dbReference>
<keyword evidence="5 11" id="KW-0808">Transferase</keyword>
<dbReference type="FunFam" id="3.30.63.10:FF:000002">
    <property type="entry name" value="Guanylate kinase 1"/>
    <property type="match status" value="1"/>
</dbReference>
<dbReference type="GO" id="GO:0005829">
    <property type="term" value="C:cytosol"/>
    <property type="evidence" value="ECO:0007669"/>
    <property type="project" value="TreeGrafter"/>
</dbReference>
<dbReference type="EMBL" id="FWWT01000022">
    <property type="protein sequence ID" value="SMB93350.1"/>
    <property type="molecule type" value="Genomic_DNA"/>
</dbReference>
<comment type="similarity">
    <text evidence="2 11">Belongs to the guanylate kinase family.</text>
</comment>
<dbReference type="PANTHER" id="PTHR23117:SF13">
    <property type="entry name" value="GUANYLATE KINASE"/>
    <property type="match status" value="1"/>
</dbReference>
<proteinExistence type="inferred from homology"/>
<comment type="function">
    <text evidence="1 11">Essential for recycling GMP and indirectly, cGMP.</text>
</comment>
<dbReference type="STRING" id="656914.SAMN00017405_0021"/>
<dbReference type="EC" id="2.7.4.8" evidence="3 11"/>
<feature type="domain" description="Guanylate kinase-like" evidence="12">
    <location>
        <begin position="7"/>
        <end position="184"/>
    </location>
</feature>
<dbReference type="InterPro" id="IPR017665">
    <property type="entry name" value="Guanylate_kinase"/>
</dbReference>
<dbReference type="CDD" id="cd00071">
    <property type="entry name" value="GMPK"/>
    <property type="match status" value="1"/>
</dbReference>
<sequence length="198" mass="22775">MDVNEEGLLIILSGPSGAGKGTICKRLLKEIDVKLSISATTRKPRNGEVHGKEYFFITKEEFEAKLEENEFLEWAKVYDNYYGTPNEYVEEILNDGHNCILEIDPQGAKKVKEKRPDAIYLFIIPPSMQELEERLKGRGTETNIEIEKRLGNVCNEMEYLGIYDYVIVNDIVEKAVEKVKAIILAEKCKAKRNNYYIF</sequence>
<evidence type="ECO:0000256" key="5">
    <source>
        <dbReference type="ARBA" id="ARBA00022679"/>
    </source>
</evidence>
<dbReference type="PROSITE" id="PS00856">
    <property type="entry name" value="GUANYLATE_KINASE_1"/>
    <property type="match status" value="1"/>
</dbReference>
<dbReference type="Gene3D" id="3.30.63.10">
    <property type="entry name" value="Guanylate Kinase phosphate binding domain"/>
    <property type="match status" value="1"/>
</dbReference>
<accession>A0A1W1VJE1</accession>
<evidence type="ECO:0000313" key="14">
    <source>
        <dbReference type="Proteomes" id="UP000192731"/>
    </source>
</evidence>
<feature type="binding site" evidence="11">
    <location>
        <begin position="14"/>
        <end position="21"/>
    </location>
    <ligand>
        <name>ATP</name>
        <dbReference type="ChEBI" id="CHEBI:30616"/>
    </ligand>
</feature>
<evidence type="ECO:0000256" key="8">
    <source>
        <dbReference type="ARBA" id="ARBA00022840"/>
    </source>
</evidence>